<feature type="region of interest" description="Disordered" evidence="1">
    <location>
        <begin position="281"/>
        <end position="303"/>
    </location>
</feature>
<accession>A0A7R9PBS5</accession>
<feature type="compositionally biased region" description="Polar residues" evidence="1">
    <location>
        <begin position="406"/>
        <end position="419"/>
    </location>
</feature>
<proteinExistence type="predicted"/>
<feature type="domain" description="Winged helix Storkhead-box1" evidence="2">
    <location>
        <begin position="67"/>
        <end position="145"/>
    </location>
</feature>
<feature type="compositionally biased region" description="Polar residues" evidence="1">
    <location>
        <begin position="358"/>
        <end position="371"/>
    </location>
</feature>
<dbReference type="PANTHER" id="PTHR22437:SF0">
    <property type="entry name" value="FI21431P1"/>
    <property type="match status" value="1"/>
</dbReference>
<feature type="region of interest" description="Disordered" evidence="1">
    <location>
        <begin position="144"/>
        <end position="185"/>
    </location>
</feature>
<feature type="compositionally biased region" description="Polar residues" evidence="1">
    <location>
        <begin position="281"/>
        <end position="301"/>
    </location>
</feature>
<dbReference type="PANTHER" id="PTHR22437">
    <property type="entry name" value="WINGED HELIX DOMAIN-CONTAINING PROTEIN"/>
    <property type="match status" value="1"/>
</dbReference>
<sequence>MKCFWNLSLLEAMRALEFQGYVSPGVLLVTASACALEVVRAAWARNVLRPPNNYVIAVVGDIEDCLMQPLTQGQFTPLPEALCWVILDLTSSGQAAVTDKICSALKSTFTDMESPSHEVVYDALAKLTQERKVYQTSRGYFVVTPEKRRRDSHSNRHRRHSRSGNPASSLSMSATRGEESQHRSRPLLMSTDEAMALVHGEMQTIRDGDITHQAVQTNLADVICGGDPNDKIMYARITKRSSSFPISGHIERRHSLRLFGSSKRLSSSLTRYGSMKHISNKHSVPLTSDHASSTEDYNTECNHGKNVEKKTSLLSRLFRRSGRKRGLSAPPAPLVTFSAQFPPTEWFNPRVVHLHSIGTQTSGKSSNNLDSTVVGRHGPSQISIQPWTDEDTSLRAATLPRRHQRNASGDSAISLATGNRSHTVTTTSCSTPRSSRHHRSSSIHSSTLPRSRCQSSIGQSSVVSPVSSSLPYQDSPKQSITVQSESPSDYGSSNTTTTTIDVEDNGFKSQEGGLSHGLGSSDLCPYTSLSDLTVHFKSLAAQKILKGVSINSIDTLVEVNMAAAEKQNNCDVTIHTDLGMV</sequence>
<dbReference type="InterPro" id="IPR040126">
    <property type="entry name" value="STOX1/2"/>
</dbReference>
<organism evidence="3">
    <name type="scientific">Timema californicum</name>
    <name type="common">California timema</name>
    <name type="synonym">Walking stick</name>
    <dbReference type="NCBI Taxonomy" id="61474"/>
    <lineage>
        <taxon>Eukaryota</taxon>
        <taxon>Metazoa</taxon>
        <taxon>Ecdysozoa</taxon>
        <taxon>Arthropoda</taxon>
        <taxon>Hexapoda</taxon>
        <taxon>Insecta</taxon>
        <taxon>Pterygota</taxon>
        <taxon>Neoptera</taxon>
        <taxon>Polyneoptera</taxon>
        <taxon>Phasmatodea</taxon>
        <taxon>Timematodea</taxon>
        <taxon>Timematoidea</taxon>
        <taxon>Timematidae</taxon>
        <taxon>Timema</taxon>
    </lineage>
</organism>
<name>A0A7R9PBS5_TIMCA</name>
<dbReference type="PROSITE" id="PS51257">
    <property type="entry name" value="PROKAR_LIPOPROTEIN"/>
    <property type="match status" value="1"/>
</dbReference>
<evidence type="ECO:0000313" key="3">
    <source>
        <dbReference type="EMBL" id="CAD7576983.1"/>
    </source>
</evidence>
<evidence type="ECO:0000256" key="1">
    <source>
        <dbReference type="SAM" id="MobiDB-lite"/>
    </source>
</evidence>
<dbReference type="Pfam" id="PF10264">
    <property type="entry name" value="WHD_Storkhead"/>
    <property type="match status" value="1"/>
</dbReference>
<feature type="compositionally biased region" description="Low complexity" evidence="1">
    <location>
        <begin position="420"/>
        <end position="433"/>
    </location>
</feature>
<feature type="compositionally biased region" description="Polar residues" evidence="1">
    <location>
        <begin position="470"/>
        <end position="500"/>
    </location>
</feature>
<reference evidence="3" key="1">
    <citation type="submission" date="2020-11" db="EMBL/GenBank/DDBJ databases">
        <authorList>
            <person name="Tran Van P."/>
        </authorList>
    </citation>
    <scope>NUCLEOTIDE SEQUENCE</scope>
</reference>
<feature type="compositionally biased region" description="Polar residues" evidence="1">
    <location>
        <begin position="164"/>
        <end position="174"/>
    </location>
</feature>
<dbReference type="AlphaFoldDB" id="A0A7R9PBS5"/>
<feature type="compositionally biased region" description="Basic and acidic residues" evidence="1">
    <location>
        <begin position="145"/>
        <end position="154"/>
    </location>
</feature>
<dbReference type="GO" id="GO:0000977">
    <property type="term" value="F:RNA polymerase II transcription regulatory region sequence-specific DNA binding"/>
    <property type="evidence" value="ECO:0007669"/>
    <property type="project" value="TreeGrafter"/>
</dbReference>
<dbReference type="EMBL" id="OE184937">
    <property type="protein sequence ID" value="CAD7576983.1"/>
    <property type="molecule type" value="Genomic_DNA"/>
</dbReference>
<dbReference type="GO" id="GO:0005634">
    <property type="term" value="C:nucleus"/>
    <property type="evidence" value="ECO:0007669"/>
    <property type="project" value="TreeGrafter"/>
</dbReference>
<protein>
    <submittedName>
        <fullName evidence="3">(California timema) hypothetical protein</fullName>
    </submittedName>
</protein>
<feature type="region of interest" description="Disordered" evidence="1">
    <location>
        <begin position="358"/>
        <end position="513"/>
    </location>
</feature>
<dbReference type="GO" id="GO:0005737">
    <property type="term" value="C:cytoplasm"/>
    <property type="evidence" value="ECO:0007669"/>
    <property type="project" value="TreeGrafter"/>
</dbReference>
<dbReference type="InterPro" id="IPR019391">
    <property type="entry name" value="Storkhead-box_WHD"/>
</dbReference>
<dbReference type="GO" id="GO:0006357">
    <property type="term" value="P:regulation of transcription by RNA polymerase II"/>
    <property type="evidence" value="ECO:0007669"/>
    <property type="project" value="InterPro"/>
</dbReference>
<feature type="compositionally biased region" description="Low complexity" evidence="1">
    <location>
        <begin position="442"/>
        <end position="469"/>
    </location>
</feature>
<gene>
    <name evidence="3" type="ORF">TCMB3V08_LOCUS9542</name>
</gene>
<evidence type="ECO:0000259" key="2">
    <source>
        <dbReference type="Pfam" id="PF10264"/>
    </source>
</evidence>